<evidence type="ECO:0000313" key="3">
    <source>
        <dbReference type="Proteomes" id="UP000292639"/>
    </source>
</evidence>
<dbReference type="Pfam" id="PF11286">
    <property type="entry name" value="DUF3087"/>
    <property type="match status" value="1"/>
</dbReference>
<dbReference type="AlphaFoldDB" id="A0A4Q9R333"/>
<protein>
    <submittedName>
        <fullName evidence="2">DUF3087 domain-containing protein</fullName>
    </submittedName>
</protein>
<dbReference type="EMBL" id="QJUP01000022">
    <property type="protein sequence ID" value="TBU92851.1"/>
    <property type="molecule type" value="Genomic_DNA"/>
</dbReference>
<reference evidence="2 3" key="1">
    <citation type="submission" date="2018-06" db="EMBL/GenBank/DDBJ databases">
        <title>Three novel Pseudomonas species isolated from symptomatic oak.</title>
        <authorList>
            <person name="Bueno-Gonzalez V."/>
            <person name="Brady C."/>
        </authorList>
    </citation>
    <scope>NUCLEOTIDE SEQUENCE [LARGE SCALE GENOMIC DNA]</scope>
    <source>
        <strain evidence="2 3">P17C</strain>
    </source>
</reference>
<proteinExistence type="predicted"/>
<name>A0A4Q9R333_9GAMM</name>
<keyword evidence="1" id="KW-1133">Transmembrane helix</keyword>
<feature type="transmembrane region" description="Helical" evidence="1">
    <location>
        <begin position="56"/>
        <end position="74"/>
    </location>
</feature>
<evidence type="ECO:0000256" key="1">
    <source>
        <dbReference type="SAM" id="Phobius"/>
    </source>
</evidence>
<dbReference type="Proteomes" id="UP000292639">
    <property type="component" value="Unassembled WGS sequence"/>
</dbReference>
<dbReference type="InterPro" id="IPR021438">
    <property type="entry name" value="DUF3087"/>
</dbReference>
<gene>
    <name evidence="2" type="ORF">DNJ96_14675</name>
</gene>
<dbReference type="RefSeq" id="WP_131185085.1">
    <property type="nucleotide sequence ID" value="NZ_QJUO01000021.1"/>
</dbReference>
<sequence>MTLFEIQPMEPQRYRQQTRRITLLVVVIFAGLGLGLSTLGVQLFGTPGGDNFRLNLAGVLAGLVLSVALVRLVFWPRPWMAPAVYGWRLKRNLMRVTNRMHRIREAVARDEPHALKLLRFYHLGVMQMCRLDGNPGGIDPMVHEIDQHLEHMQRLGLEPEQTHLYAEWLAALEAK</sequence>
<comment type="caution">
    <text evidence="2">The sequence shown here is derived from an EMBL/GenBank/DDBJ whole genome shotgun (WGS) entry which is preliminary data.</text>
</comment>
<keyword evidence="1" id="KW-0472">Membrane</keyword>
<organism evidence="2 3">
    <name type="scientific">Stutzerimonas kirkiae</name>
    <dbReference type="NCBI Taxonomy" id="2211392"/>
    <lineage>
        <taxon>Bacteria</taxon>
        <taxon>Pseudomonadati</taxon>
        <taxon>Pseudomonadota</taxon>
        <taxon>Gammaproteobacteria</taxon>
        <taxon>Pseudomonadales</taxon>
        <taxon>Pseudomonadaceae</taxon>
        <taxon>Stutzerimonas</taxon>
    </lineage>
</organism>
<keyword evidence="3" id="KW-1185">Reference proteome</keyword>
<evidence type="ECO:0000313" key="2">
    <source>
        <dbReference type="EMBL" id="TBU92851.1"/>
    </source>
</evidence>
<keyword evidence="1" id="KW-0812">Transmembrane</keyword>
<dbReference type="OrthoDB" id="6118461at2"/>
<accession>A0A4Q9R333</accession>
<feature type="transmembrane region" description="Helical" evidence="1">
    <location>
        <begin position="21"/>
        <end position="44"/>
    </location>
</feature>